<evidence type="ECO:0000256" key="3">
    <source>
        <dbReference type="ARBA" id="ARBA00012780"/>
    </source>
</evidence>
<comment type="similarity">
    <text evidence="2">Belongs to the glycosyl hydrolase 81 family.</text>
</comment>
<keyword evidence="7" id="KW-0326">Glycosidase</keyword>
<dbReference type="InterPro" id="IPR035986">
    <property type="entry name" value="PKD_dom_sf"/>
</dbReference>
<accession>A0A6B2M416</accession>
<gene>
    <name evidence="12" type="ORF">G0Q06_10940</name>
</gene>
<dbReference type="GO" id="GO:0000272">
    <property type="term" value="P:polysaccharide catabolic process"/>
    <property type="evidence" value="ECO:0007669"/>
    <property type="project" value="UniProtKB-KW"/>
</dbReference>
<dbReference type="SUPFAM" id="SSF49785">
    <property type="entry name" value="Galactose-binding domain-like"/>
    <property type="match status" value="1"/>
</dbReference>
<keyword evidence="8" id="KW-0961">Cell wall biogenesis/degradation</keyword>
<dbReference type="EC" id="3.2.1.39" evidence="3"/>
<keyword evidence="13" id="KW-1185">Reference proteome</keyword>
<dbReference type="InterPro" id="IPR013783">
    <property type="entry name" value="Ig-like_fold"/>
</dbReference>
<keyword evidence="6" id="KW-0119">Carbohydrate metabolism</keyword>
<evidence type="ECO:0000313" key="12">
    <source>
        <dbReference type="EMBL" id="NDV62969.1"/>
    </source>
</evidence>
<dbReference type="PROSITE" id="PS52008">
    <property type="entry name" value="GH81"/>
    <property type="match status" value="1"/>
</dbReference>
<organism evidence="12 13">
    <name type="scientific">Oceanipulchritudo coccoides</name>
    <dbReference type="NCBI Taxonomy" id="2706888"/>
    <lineage>
        <taxon>Bacteria</taxon>
        <taxon>Pseudomonadati</taxon>
        <taxon>Verrucomicrobiota</taxon>
        <taxon>Opitutia</taxon>
        <taxon>Puniceicoccales</taxon>
        <taxon>Oceanipulchritudinaceae</taxon>
        <taxon>Oceanipulchritudo</taxon>
    </lineage>
</organism>
<dbReference type="Pfam" id="PF22352">
    <property type="entry name" value="K319L-like_PKD"/>
    <property type="match status" value="1"/>
</dbReference>
<dbReference type="EMBL" id="JAAGNX010000003">
    <property type="protein sequence ID" value="NDV62969.1"/>
    <property type="molecule type" value="Genomic_DNA"/>
</dbReference>
<evidence type="ECO:0000256" key="8">
    <source>
        <dbReference type="ARBA" id="ARBA00023316"/>
    </source>
</evidence>
<evidence type="ECO:0000256" key="2">
    <source>
        <dbReference type="ARBA" id="ARBA00010730"/>
    </source>
</evidence>
<evidence type="ECO:0000313" key="13">
    <source>
        <dbReference type="Proteomes" id="UP000478417"/>
    </source>
</evidence>
<dbReference type="Gene3D" id="2.60.120.260">
    <property type="entry name" value="Galactose-binding domain-like"/>
    <property type="match status" value="1"/>
</dbReference>
<dbReference type="GO" id="GO:0030246">
    <property type="term" value="F:carbohydrate binding"/>
    <property type="evidence" value="ECO:0007669"/>
    <property type="project" value="InterPro"/>
</dbReference>
<dbReference type="Gene3D" id="2.70.98.30">
    <property type="entry name" value="Golgi alpha-mannosidase II, domain 4"/>
    <property type="match status" value="1"/>
</dbReference>
<dbReference type="GO" id="GO:0042973">
    <property type="term" value="F:glucan endo-1,3-beta-D-glucosidase activity"/>
    <property type="evidence" value="ECO:0007669"/>
    <property type="project" value="UniProtKB-EC"/>
</dbReference>
<dbReference type="InterPro" id="IPR005200">
    <property type="entry name" value="Endo-beta-glucanase"/>
</dbReference>
<dbReference type="InterPro" id="IPR005084">
    <property type="entry name" value="CBM6"/>
</dbReference>
<feature type="chain" id="PRO_5025547073" description="glucan endo-1,3-beta-D-glucosidase" evidence="10">
    <location>
        <begin position="21"/>
        <end position="1440"/>
    </location>
</feature>
<dbReference type="SUPFAM" id="SSF49299">
    <property type="entry name" value="PKD domain"/>
    <property type="match status" value="1"/>
</dbReference>
<dbReference type="GO" id="GO:0071555">
    <property type="term" value="P:cell wall organization"/>
    <property type="evidence" value="ECO:0007669"/>
    <property type="project" value="UniProtKB-KW"/>
</dbReference>
<proteinExistence type="inferred from homology"/>
<keyword evidence="9" id="KW-0624">Polysaccharide degradation</keyword>
<evidence type="ECO:0000256" key="5">
    <source>
        <dbReference type="ARBA" id="ARBA00022801"/>
    </source>
</evidence>
<dbReference type="PANTHER" id="PTHR31983:SF0">
    <property type="entry name" value="GLUCAN ENDO-1,3-BETA-D-GLUCOSIDASE 2"/>
    <property type="match status" value="1"/>
</dbReference>
<evidence type="ECO:0000256" key="10">
    <source>
        <dbReference type="SAM" id="SignalP"/>
    </source>
</evidence>
<comment type="caution">
    <text evidence="12">The sequence shown here is derived from an EMBL/GenBank/DDBJ whole genome shotgun (WGS) entry which is preliminary data.</text>
</comment>
<evidence type="ECO:0000256" key="6">
    <source>
        <dbReference type="ARBA" id="ARBA00023277"/>
    </source>
</evidence>
<feature type="signal peptide" evidence="10">
    <location>
        <begin position="1"/>
        <end position="20"/>
    </location>
</feature>
<dbReference type="PROSITE" id="PS51175">
    <property type="entry name" value="CBM6"/>
    <property type="match status" value="1"/>
</dbReference>
<keyword evidence="4 10" id="KW-0732">Signal</keyword>
<dbReference type="Pfam" id="PF17957">
    <property type="entry name" value="Big_7"/>
    <property type="match status" value="2"/>
</dbReference>
<dbReference type="Proteomes" id="UP000478417">
    <property type="component" value="Unassembled WGS sequence"/>
</dbReference>
<dbReference type="PANTHER" id="PTHR31983">
    <property type="entry name" value="ENDO-1,3(4)-BETA-GLUCANASE 1"/>
    <property type="match status" value="1"/>
</dbReference>
<dbReference type="RefSeq" id="WP_163965830.1">
    <property type="nucleotide sequence ID" value="NZ_JAAGNX010000003.1"/>
</dbReference>
<dbReference type="GO" id="GO:0052861">
    <property type="term" value="F:endo-1,3(4)-beta-glucanase activity"/>
    <property type="evidence" value="ECO:0007669"/>
    <property type="project" value="InterPro"/>
</dbReference>
<dbReference type="Gene3D" id="2.60.40.10">
    <property type="entry name" value="Immunoglobulins"/>
    <property type="match status" value="3"/>
</dbReference>
<keyword evidence="5" id="KW-0378">Hydrolase</keyword>
<dbReference type="Pfam" id="PF03422">
    <property type="entry name" value="CBM_6"/>
    <property type="match status" value="1"/>
</dbReference>
<dbReference type="Pfam" id="PF17652">
    <property type="entry name" value="Glyco_hydro81C"/>
    <property type="match status" value="1"/>
</dbReference>
<dbReference type="InterPro" id="IPR008979">
    <property type="entry name" value="Galactose-bd-like_sf"/>
</dbReference>
<feature type="domain" description="CBM6" evidence="11">
    <location>
        <begin position="875"/>
        <end position="1002"/>
    </location>
</feature>
<name>A0A6B2M416_9BACT</name>
<dbReference type="SMART" id="SM00606">
    <property type="entry name" value="CBD_IV"/>
    <property type="match status" value="1"/>
</dbReference>
<reference evidence="12 13" key="1">
    <citation type="submission" date="2020-02" db="EMBL/GenBank/DDBJ databases">
        <title>Albibacoteraceae fam. nov., the first described family within the subdivision 4 Verrucomicrobia.</title>
        <authorList>
            <person name="Xi F."/>
        </authorList>
    </citation>
    <scope>NUCLEOTIDE SEQUENCE [LARGE SCALE GENOMIC DNA]</scope>
    <source>
        <strain evidence="12 13">CK1056</strain>
    </source>
</reference>
<evidence type="ECO:0000256" key="1">
    <source>
        <dbReference type="ARBA" id="ARBA00000382"/>
    </source>
</evidence>
<evidence type="ECO:0000256" key="7">
    <source>
        <dbReference type="ARBA" id="ARBA00023295"/>
    </source>
</evidence>
<protein>
    <recommendedName>
        <fullName evidence="3">glucan endo-1,3-beta-D-glucosidase</fullName>
        <ecNumber evidence="3">3.2.1.39</ecNumber>
    </recommendedName>
</protein>
<dbReference type="InterPro" id="IPR006584">
    <property type="entry name" value="Cellulose-bd_IV"/>
</dbReference>
<evidence type="ECO:0000259" key="11">
    <source>
        <dbReference type="PROSITE" id="PS51175"/>
    </source>
</evidence>
<dbReference type="CDD" id="cd04080">
    <property type="entry name" value="CBM6_cellulase-like"/>
    <property type="match status" value="1"/>
</dbReference>
<dbReference type="InterPro" id="IPR040720">
    <property type="entry name" value="GH81_C"/>
</dbReference>
<comment type="catalytic activity">
    <reaction evidence="1">
        <text>Hydrolysis of (1-&gt;3)-beta-D-glucosidic linkages in (1-&gt;3)-beta-D-glucans.</text>
        <dbReference type="EC" id="3.2.1.39"/>
    </reaction>
</comment>
<evidence type="ECO:0000256" key="4">
    <source>
        <dbReference type="ARBA" id="ARBA00022729"/>
    </source>
</evidence>
<sequence length="1440" mass="154559">MRPLFRINTLAILATSFVAAVTVESAIVPVDSGSYTTTFPGTDIAGRNGIPGGTPQLSGNALGRPVPTNDWWSKLLNSNHADNLFNYPMAMRTLPGGLDIGLVEPVSTANGSSEPQSPFNNIVVGVSGLAATQATVNDYSDWTVTIGWDSGGHSLRATTGIGMPFVYFTKGDEDIASITVEVGTVSIVGETLVISNSEDGASFAVYGPADSVWSQAGSTYTSSLDGENYWSMAILPAGTPATNAAAWRQYAFVEPTNTAVAWTYDEASATLRTDFTTTVTVHEESGTSVIQGLLPHQWSRLSADSPALTGQSLSSIRGELKLIASNTFATERAFQGILPTLPAVGSTSPGFSPAKLHEKIILMEDDTLATWTDSYNEGQVMNRLIQTARAAHETGDIVARDKMIATVKERLEDWLTAEIGEVAFLFYYQPTWTAMIGYPAGHGQDNNLNDHHFHWGYFIHAAAFMEQFEPGWASQWGGMVDLLVRDAASPDRNDPLFPFLRSFSPFAGHAWANGFATFPFGNDQESSSESMQFNSSLIHWGAVTGNTAIRDLGIYLYTTEQTAIEEYWLDINNRTFKPGYGYSLASRIWGNGYDNQTFWTGDIAAAYGIELYPIHGGSFYLGENTAYAASLWTEMTQNTGILQQAANDNLWHDIYWQFLAFTDPAAAIALYDANPSRNLKFGVSDAQTYYWLHSMNALGQIDSSVTADDPLAVVFNKEGTKTYVAHNYSTSPKTVQFSDGASLLVAPSSLATSVDLPFSGSISTPFSTAPAGNTVPLTITIEGDDSSLTSVEFYDGSNWIGTLYEAPYTLQTEALSLGSHTFYARLYAGTEFAITGLTTVKVGDAFPFTGTPIQLPGTFEAGAYDLFEGGVGQGITYQDASVGNNGDYRTSEYVDASSDANEGAVVGWISDGEWLEYTVDVATSGLYSMDFRYASGNDAGGGPLFLELDGRIASPQKTVPTTGGWSTFATQTLNNIELREGIHVLRLNFAAGELNLGRLTFTYTGPLGYQPPVADAGIDGTVVIPATTATLDGSGSTAPSGGTLSYFWEQVTGPAVATISSPTDPIPSVTDMVANGIYRFKLTIDDGANEDFDEVEILRGDLAARPPTVSILSPSSGSNGLAGQALTINMAANDPDGEVVRVDLFNGDTWLGSLTEAPYTFEWYPPEGTHSLSAEVVDSDNLTATSSTVSFTANPPQPCTEASTSGNFAYEFSSTGESHSITFIPSRSGVGANIVIFYYGIGGGPYPGYIISPNTPFSLNVSDGDTIGFYFTYSVPEGGERNSIDENASYTIGTCGVPIETDPDIALLNWQNEHFDPVDLANPALEGSLWGAFADPDKDGLLNTFEFITGEDPLVANEYPLNLHTNPVTGKVMIRYPWRAGLPAELGWISWSHDLATWSDSGTTTSAVNMKDGVELREVSIEAMDTNPDLPIFIRMETTP</sequence>
<evidence type="ECO:0000256" key="9">
    <source>
        <dbReference type="ARBA" id="ARBA00023326"/>
    </source>
</evidence>